<organism evidence="2 3">
    <name type="scientific">Ralstonia insidiosa</name>
    <dbReference type="NCBI Taxonomy" id="190721"/>
    <lineage>
        <taxon>Bacteria</taxon>
        <taxon>Pseudomonadati</taxon>
        <taxon>Pseudomonadota</taxon>
        <taxon>Betaproteobacteria</taxon>
        <taxon>Burkholderiales</taxon>
        <taxon>Burkholderiaceae</taxon>
        <taxon>Ralstonia</taxon>
    </lineage>
</organism>
<evidence type="ECO:0000259" key="1">
    <source>
        <dbReference type="Pfam" id="PF13550"/>
    </source>
</evidence>
<evidence type="ECO:0000313" key="2">
    <source>
        <dbReference type="EMBL" id="NMV37251.1"/>
    </source>
</evidence>
<sequence length="733" mass="78475">MGGSSKSGQTTGYRYYMGLHAGLCHGPVDELVEIRGGNLILWQGSQAGSGQIYIDSENAYGGDQKEGGVQGYLDVMMGEATQAPNSYLQNVVGGIQTAYRGLMSLVFRQGYIGANNPYPKPWAFRVRRAVKGWEGDNPWYPSKAQITLSNGAKGMNPAHIVYESLTNHDWGMGYPPGIIDLTAFQASADQLYSEGLGLCLLWLRQDSIESWLQQIMDYTGGVLVQNKSTGLFQFNLIRGGYNPATLPTFTRDNVVELISLESPTITGATNEIIVRWKDPTLKAQMTTQVQALGAVQSQGVVVSATRDYPGIASPDVAARVAQRELRAVSVPLKRLQVKLDRSASQLLPGGLFVLTFPDFGINNMVFRVGEVDYGTLVQGAVTITAIEDVFALPDASYIVVQNTGWIVPTTTATPAPYTKGFDVTYRDLARNLSAADLAAVPANGGYAGIVCARPSGLSINYKVNTRVGGAAFTQRATENFCPTGVIQSSIGPFDVNVTVLSGLDLDLVAPGGAAMIEDEIVSVQSINALTGAVVLARGCVDTVPAAHAAGARIWFIDNYVATDGVQYFQGENIDIKPQTVTTQDVLNLAATPVVTVPIIDRQSLPYPAAFLQVNGTRWDQVAKLSGALSLSWRSRNRLTQADQLIDNTQASVTAETGTTYTITLRDQVGTAFYTATGVSATSWTWPTPDDTHSQVSITVTAVRGGVTNYQSQALPLTPRVGFGLNFGSNFGSV</sequence>
<feature type="domain" description="Tip attachment protein J" evidence="1">
    <location>
        <begin position="204"/>
        <end position="372"/>
    </location>
</feature>
<accession>A0A848NQ98</accession>
<gene>
    <name evidence="2" type="ORF">HGR00_04960</name>
</gene>
<protein>
    <recommendedName>
        <fullName evidence="1">Tip attachment protein J domain-containing protein</fullName>
    </recommendedName>
</protein>
<proteinExistence type="predicted"/>
<name>A0A848NQ98_9RALS</name>
<reference evidence="2 3" key="1">
    <citation type="submission" date="2020-04" db="EMBL/GenBank/DDBJ databases">
        <title>Ralstonia insidiosa genome sequencing and assembly.</title>
        <authorList>
            <person name="Martins R.C.R."/>
            <person name="Perdigao-Neto L.V."/>
            <person name="Levin A.S.S."/>
            <person name="Costa S.F."/>
        </authorList>
    </citation>
    <scope>NUCLEOTIDE SEQUENCE [LARGE SCALE GENOMIC DNA]</scope>
    <source>
        <strain evidence="2 3">5047</strain>
    </source>
</reference>
<dbReference type="AlphaFoldDB" id="A0A848NQ98"/>
<dbReference type="EMBL" id="JABBZM010000003">
    <property type="protein sequence ID" value="NMV37251.1"/>
    <property type="molecule type" value="Genomic_DNA"/>
</dbReference>
<dbReference type="InterPro" id="IPR032876">
    <property type="entry name" value="J_dom"/>
</dbReference>
<evidence type="ECO:0000313" key="3">
    <source>
        <dbReference type="Proteomes" id="UP000575469"/>
    </source>
</evidence>
<comment type="caution">
    <text evidence="2">The sequence shown here is derived from an EMBL/GenBank/DDBJ whole genome shotgun (WGS) entry which is preliminary data.</text>
</comment>
<dbReference type="RefSeq" id="WP_169339436.1">
    <property type="nucleotide sequence ID" value="NZ_JABBZM010000003.1"/>
</dbReference>
<dbReference type="Proteomes" id="UP000575469">
    <property type="component" value="Unassembled WGS sequence"/>
</dbReference>
<dbReference type="Pfam" id="PF13550">
    <property type="entry name" value="Phage-tail_3"/>
    <property type="match status" value="1"/>
</dbReference>